<dbReference type="Proteomes" id="UP000734854">
    <property type="component" value="Unassembled WGS sequence"/>
</dbReference>
<organism evidence="1 2">
    <name type="scientific">Zingiber officinale</name>
    <name type="common">Ginger</name>
    <name type="synonym">Amomum zingiber</name>
    <dbReference type="NCBI Taxonomy" id="94328"/>
    <lineage>
        <taxon>Eukaryota</taxon>
        <taxon>Viridiplantae</taxon>
        <taxon>Streptophyta</taxon>
        <taxon>Embryophyta</taxon>
        <taxon>Tracheophyta</taxon>
        <taxon>Spermatophyta</taxon>
        <taxon>Magnoliopsida</taxon>
        <taxon>Liliopsida</taxon>
        <taxon>Zingiberales</taxon>
        <taxon>Zingiberaceae</taxon>
        <taxon>Zingiber</taxon>
    </lineage>
</organism>
<evidence type="ECO:0000313" key="2">
    <source>
        <dbReference type="Proteomes" id="UP000734854"/>
    </source>
</evidence>
<accession>A0A8J5GMD0</accession>
<evidence type="ECO:0000313" key="1">
    <source>
        <dbReference type="EMBL" id="KAG6509943.1"/>
    </source>
</evidence>
<proteinExistence type="predicted"/>
<gene>
    <name evidence="1" type="ORF">ZIOFF_027951</name>
</gene>
<reference evidence="1 2" key="1">
    <citation type="submission" date="2020-08" db="EMBL/GenBank/DDBJ databases">
        <title>Plant Genome Project.</title>
        <authorList>
            <person name="Zhang R.-G."/>
        </authorList>
    </citation>
    <scope>NUCLEOTIDE SEQUENCE [LARGE SCALE GENOMIC DNA]</scope>
    <source>
        <tissue evidence="1">Rhizome</tissue>
    </source>
</reference>
<dbReference type="AlphaFoldDB" id="A0A8J5GMD0"/>
<name>A0A8J5GMD0_ZINOF</name>
<protein>
    <submittedName>
        <fullName evidence="1">Uncharacterized protein</fullName>
    </submittedName>
</protein>
<comment type="caution">
    <text evidence="1">The sequence shown here is derived from an EMBL/GenBank/DDBJ whole genome shotgun (WGS) entry which is preliminary data.</text>
</comment>
<sequence>MGSLQIYEQDEIDRLKRMKKVISSFSNVGGDRKWKTLLKEDVAKEFFMIEEVAEPSCKEKPILNLSEPEMILEAKPGLHVSVPSVTHSFACLIVCLPERLPLHLTGHACWLRSAKKRNPPISPGKADSLTPKQPMLVFHFSSSQLKPIPSRVKKCAPLQN</sequence>
<dbReference type="EMBL" id="JACMSC010000008">
    <property type="protein sequence ID" value="KAG6509943.1"/>
    <property type="molecule type" value="Genomic_DNA"/>
</dbReference>
<keyword evidence="2" id="KW-1185">Reference proteome</keyword>